<dbReference type="PANTHER" id="PTHR47432:SF1">
    <property type="entry name" value="CELL WALL ASSEMBLY REGULATOR SMI1"/>
    <property type="match status" value="1"/>
</dbReference>
<dbReference type="AlphaFoldDB" id="A0AAJ2UQ57"/>
<dbReference type="InterPro" id="IPR037883">
    <property type="entry name" value="Knr4/Smi1-like_sf"/>
</dbReference>
<dbReference type="InterPro" id="IPR018958">
    <property type="entry name" value="Knr4/Smi1-like_dom"/>
</dbReference>
<dbReference type="SMART" id="SM00860">
    <property type="entry name" value="SMI1_KNR4"/>
    <property type="match status" value="1"/>
</dbReference>
<proteinExistence type="predicted"/>
<dbReference type="Pfam" id="PF09346">
    <property type="entry name" value="SMI1_KNR4"/>
    <property type="match status" value="1"/>
</dbReference>
<dbReference type="SUPFAM" id="SSF160631">
    <property type="entry name" value="SMI1/KNR4-like"/>
    <property type="match status" value="1"/>
</dbReference>
<comment type="caution">
    <text evidence="2">The sequence shown here is derived from an EMBL/GenBank/DDBJ whole genome shotgun (WGS) entry which is preliminary data.</text>
</comment>
<gene>
    <name evidence="2" type="ORF">PV367_33905</name>
</gene>
<feature type="domain" description="Knr4/Smi1-like" evidence="1">
    <location>
        <begin position="30"/>
        <end position="165"/>
    </location>
</feature>
<protein>
    <submittedName>
        <fullName evidence="2">SMI1/KNR4 family protein</fullName>
    </submittedName>
</protein>
<dbReference type="RefSeq" id="WP_319696798.1">
    <property type="nucleotide sequence ID" value="NZ_JARAWN010000313.1"/>
</dbReference>
<sequence>MTSSINESWSRIEVWLAENAPRTFAKLAPPAEPSAITAAEEAIGLTFPDPLTESLLRHDGTGYAVLLPPFWMPSSTHGILKAWRRRTEIYASIFADAEDTDPEAEDGPWWHRQWIPFAADGGGGELVIDQRPTRLRGRIGDAFHQDGCRFLPHAMWASLPTLLDMTATAMETGERLNGYARVVTDERRLDWEW</sequence>
<evidence type="ECO:0000259" key="1">
    <source>
        <dbReference type="SMART" id="SM00860"/>
    </source>
</evidence>
<dbReference type="Proteomes" id="UP001273589">
    <property type="component" value="Unassembled WGS sequence"/>
</dbReference>
<organism evidence="2 3">
    <name type="scientific">Streptomyces europaeiscabiei</name>
    <dbReference type="NCBI Taxonomy" id="146819"/>
    <lineage>
        <taxon>Bacteria</taxon>
        <taxon>Bacillati</taxon>
        <taxon>Actinomycetota</taxon>
        <taxon>Actinomycetes</taxon>
        <taxon>Kitasatosporales</taxon>
        <taxon>Streptomycetaceae</taxon>
        <taxon>Streptomyces</taxon>
    </lineage>
</organism>
<dbReference type="InterPro" id="IPR051873">
    <property type="entry name" value="KNR4/SMI1_regulator"/>
</dbReference>
<evidence type="ECO:0000313" key="2">
    <source>
        <dbReference type="EMBL" id="MDX3134669.1"/>
    </source>
</evidence>
<accession>A0AAJ2UQ57</accession>
<dbReference type="PANTHER" id="PTHR47432">
    <property type="entry name" value="CELL WALL ASSEMBLY REGULATOR SMI1"/>
    <property type="match status" value="1"/>
</dbReference>
<evidence type="ECO:0000313" key="3">
    <source>
        <dbReference type="Proteomes" id="UP001273589"/>
    </source>
</evidence>
<dbReference type="EMBL" id="JARAWN010000313">
    <property type="protein sequence ID" value="MDX3134669.1"/>
    <property type="molecule type" value="Genomic_DNA"/>
</dbReference>
<dbReference type="Gene3D" id="3.40.1580.10">
    <property type="entry name" value="SMI1/KNR4-like"/>
    <property type="match status" value="1"/>
</dbReference>
<name>A0AAJ2UQ57_9ACTN</name>
<reference evidence="2" key="1">
    <citation type="journal article" date="2023" name="Microb. Genom.">
        <title>Mesoterricola silvestris gen. nov., sp. nov., Mesoterricola sediminis sp. nov., Geothrix oryzae sp. nov., Geothrix edaphica sp. nov., Geothrix rubra sp. nov., and Geothrix limicola sp. nov., six novel members of Acidobacteriota isolated from soils.</title>
        <authorList>
            <person name="Weisberg A.J."/>
            <person name="Pearce E."/>
            <person name="Kramer C.G."/>
            <person name="Chang J.H."/>
            <person name="Clarke C.R."/>
        </authorList>
    </citation>
    <scope>NUCLEOTIDE SEQUENCE</scope>
    <source>
        <strain evidence="2">ND06-05F</strain>
    </source>
</reference>